<feature type="domain" description="GAF" evidence="2">
    <location>
        <begin position="195"/>
        <end position="267"/>
    </location>
</feature>
<comment type="caution">
    <text evidence="3">The sequence shown here is derived from an EMBL/GenBank/DDBJ whole genome shotgun (WGS) entry which is preliminary data.</text>
</comment>
<gene>
    <name evidence="3" type="ORF">GCM10009546_68970</name>
</gene>
<evidence type="ECO:0000313" key="3">
    <source>
        <dbReference type="EMBL" id="GAA0597139.1"/>
    </source>
</evidence>
<dbReference type="InterPro" id="IPR029016">
    <property type="entry name" value="GAF-like_dom_sf"/>
</dbReference>
<feature type="transmembrane region" description="Helical" evidence="1">
    <location>
        <begin position="12"/>
        <end position="31"/>
    </location>
</feature>
<keyword evidence="1" id="KW-0812">Transmembrane</keyword>
<dbReference type="Gene3D" id="3.30.450.40">
    <property type="match status" value="1"/>
</dbReference>
<feature type="transmembrane region" description="Helical" evidence="1">
    <location>
        <begin position="43"/>
        <end position="61"/>
    </location>
</feature>
<keyword evidence="1" id="KW-1133">Transmembrane helix</keyword>
<organism evidence="3 4">
    <name type="scientific">Actinomadura livida</name>
    <dbReference type="NCBI Taxonomy" id="79909"/>
    <lineage>
        <taxon>Bacteria</taxon>
        <taxon>Bacillati</taxon>
        <taxon>Actinomycetota</taxon>
        <taxon>Actinomycetes</taxon>
        <taxon>Streptosporangiales</taxon>
        <taxon>Thermomonosporaceae</taxon>
        <taxon>Actinomadura</taxon>
    </lineage>
</organism>
<dbReference type="EMBL" id="BAAAHD010000089">
    <property type="protein sequence ID" value="GAA0597139.1"/>
    <property type="molecule type" value="Genomic_DNA"/>
</dbReference>
<keyword evidence="4" id="KW-1185">Reference proteome</keyword>
<name>A0ABP3QTA7_9ACTN</name>
<dbReference type="Proteomes" id="UP001501427">
    <property type="component" value="Unassembled WGS sequence"/>
</dbReference>
<keyword evidence="1" id="KW-0472">Membrane</keyword>
<dbReference type="Pfam" id="PF01590">
    <property type="entry name" value="GAF"/>
    <property type="match status" value="1"/>
</dbReference>
<reference evidence="4" key="1">
    <citation type="journal article" date="2019" name="Int. J. Syst. Evol. Microbiol.">
        <title>The Global Catalogue of Microorganisms (GCM) 10K type strain sequencing project: providing services to taxonomists for standard genome sequencing and annotation.</title>
        <authorList>
            <consortium name="The Broad Institute Genomics Platform"/>
            <consortium name="The Broad Institute Genome Sequencing Center for Infectious Disease"/>
            <person name="Wu L."/>
            <person name="Ma J."/>
        </authorList>
    </citation>
    <scope>NUCLEOTIDE SEQUENCE [LARGE SCALE GENOMIC DNA]</scope>
    <source>
        <strain evidence="4">JCM 10667</strain>
    </source>
</reference>
<sequence length="274" mass="30071">MGMGWKYWRKVLGFFFISAASGAGLVAIGVYGEGFAKDDDKRLMYLVGGVLALTAVLGTFIENHMAERARARARERAIKAEAEMTLLYNNILLPSAQRMRDQVSKYVSDHPRTTPIDVASQQNFERFLEEILEGAVRLIAPPAPPNFHTRARASFYSRTAADDYELVKFSPVTAPSPRAKIEGAHPGGSHIKVDILDKDAIWVVDGTPPNISYLKPTSVNSYEAVIAAPVICNGRQFGVLSIDAPTAKDFIVEHRNLIRALADLIAASKLLTDN</sequence>
<accession>A0ABP3QTA7</accession>
<dbReference type="InterPro" id="IPR003018">
    <property type="entry name" value="GAF"/>
</dbReference>
<protein>
    <recommendedName>
        <fullName evidence="2">GAF domain-containing protein</fullName>
    </recommendedName>
</protein>
<proteinExistence type="predicted"/>
<evidence type="ECO:0000259" key="2">
    <source>
        <dbReference type="Pfam" id="PF01590"/>
    </source>
</evidence>
<dbReference type="SUPFAM" id="SSF55781">
    <property type="entry name" value="GAF domain-like"/>
    <property type="match status" value="1"/>
</dbReference>
<evidence type="ECO:0000256" key="1">
    <source>
        <dbReference type="SAM" id="Phobius"/>
    </source>
</evidence>
<evidence type="ECO:0000313" key="4">
    <source>
        <dbReference type="Proteomes" id="UP001501427"/>
    </source>
</evidence>